<accession>A0A9N9BK92</accession>
<evidence type="ECO:0000256" key="3">
    <source>
        <dbReference type="ARBA" id="ARBA00022723"/>
    </source>
</evidence>
<sequence length="349" mass="39457">MSDISDKKISKLQSLVVDSGPLIKGANIRPLANKIYTIPEVISEIRDKHSRDFLNQILYDIEIKIVNFSKKSGDFPSLSAVDLRVLALTYMLEVEANGKERLRKEPLKSFARKGGQTGQVKNNENSVDNGNNVKKSDNDDLHENDKIQNDIVSNMENLTLSKKNANDYNDSKDDGKSCNNEIPETLITNDDNNNIEVSSNNNDLDINETGIITSQENTLESLNNVLLQMRLNLVTVEGIKINKVKNWVLRCHACFNCGNATLIRTSTSTDENEPKGGRHANNLILREDQKEYQKALKLQRKQKRIDIFDPDYIPELFIKSNSPSSLKYSGPPVIGYGRRNPNEARRKRK</sequence>
<dbReference type="Pfam" id="PF17146">
    <property type="entry name" value="PIN_6"/>
    <property type="match status" value="1"/>
</dbReference>
<dbReference type="OrthoDB" id="446759at2759"/>
<dbReference type="Proteomes" id="UP000789706">
    <property type="component" value="Unassembled WGS sequence"/>
</dbReference>
<dbReference type="CDD" id="cd09876">
    <property type="entry name" value="PIN_Nob1-like"/>
    <property type="match status" value="1"/>
</dbReference>
<dbReference type="InterPro" id="IPR033411">
    <property type="entry name" value="Ribonuclease_PIN"/>
</dbReference>
<evidence type="ECO:0000256" key="5">
    <source>
        <dbReference type="SAM" id="MobiDB-lite"/>
    </source>
</evidence>
<dbReference type="PANTHER" id="PTHR12814:SF2">
    <property type="entry name" value="RNA-BINDING PROTEIN NOB1"/>
    <property type="match status" value="1"/>
</dbReference>
<evidence type="ECO:0000259" key="6">
    <source>
        <dbReference type="Pfam" id="PF17146"/>
    </source>
</evidence>
<evidence type="ECO:0000313" key="7">
    <source>
        <dbReference type="EMBL" id="CAG8566594.1"/>
    </source>
</evidence>
<feature type="compositionally biased region" description="Polar residues" evidence="5">
    <location>
        <begin position="177"/>
        <end position="188"/>
    </location>
</feature>
<dbReference type="PANTHER" id="PTHR12814">
    <property type="entry name" value="RNA-BINDING PROTEIN NOB1"/>
    <property type="match status" value="1"/>
</dbReference>
<dbReference type="Gene3D" id="6.20.210.10">
    <property type="entry name" value="Nin one binding (NOB1), Zn-ribbon-like"/>
    <property type="match status" value="1"/>
</dbReference>
<evidence type="ECO:0000256" key="2">
    <source>
        <dbReference type="ARBA" id="ARBA00022722"/>
    </source>
</evidence>
<comment type="caution">
    <text evidence="7">The sequence shown here is derived from an EMBL/GenBank/DDBJ whole genome shotgun (WGS) entry which is preliminary data.</text>
</comment>
<evidence type="ECO:0000256" key="1">
    <source>
        <dbReference type="ARBA" id="ARBA00005858"/>
    </source>
</evidence>
<dbReference type="FunFam" id="3.40.50.1010:FF:000020">
    <property type="entry name" value="20S-pre-rRNA D-site endonuclease NOB1"/>
    <property type="match status" value="1"/>
</dbReference>
<keyword evidence="8" id="KW-1185">Reference proteome</keyword>
<dbReference type="GO" id="GO:0004521">
    <property type="term" value="F:RNA endonuclease activity"/>
    <property type="evidence" value="ECO:0007669"/>
    <property type="project" value="TreeGrafter"/>
</dbReference>
<keyword evidence="2" id="KW-0540">Nuclease</keyword>
<dbReference type="GO" id="GO:0030490">
    <property type="term" value="P:maturation of SSU-rRNA"/>
    <property type="evidence" value="ECO:0007669"/>
    <property type="project" value="TreeGrafter"/>
</dbReference>
<dbReference type="SUPFAM" id="SSF144206">
    <property type="entry name" value="NOB1 zinc finger-like"/>
    <property type="match status" value="1"/>
</dbReference>
<evidence type="ECO:0000256" key="4">
    <source>
        <dbReference type="ARBA" id="ARBA00022801"/>
    </source>
</evidence>
<gene>
    <name evidence="7" type="ORF">DEBURN_LOCUS7859</name>
</gene>
<dbReference type="InterPro" id="IPR036283">
    <property type="entry name" value="NOB1_Zf-like_sf"/>
</dbReference>
<dbReference type="AlphaFoldDB" id="A0A9N9BK92"/>
<name>A0A9N9BK92_9GLOM</name>
<evidence type="ECO:0000313" key="8">
    <source>
        <dbReference type="Proteomes" id="UP000789706"/>
    </source>
</evidence>
<dbReference type="GO" id="GO:0005737">
    <property type="term" value="C:cytoplasm"/>
    <property type="evidence" value="ECO:0007669"/>
    <property type="project" value="UniProtKB-ARBA"/>
</dbReference>
<feature type="region of interest" description="Disordered" evidence="5">
    <location>
        <begin position="105"/>
        <end position="143"/>
    </location>
</feature>
<organism evidence="7 8">
    <name type="scientific">Diversispora eburnea</name>
    <dbReference type="NCBI Taxonomy" id="1213867"/>
    <lineage>
        <taxon>Eukaryota</taxon>
        <taxon>Fungi</taxon>
        <taxon>Fungi incertae sedis</taxon>
        <taxon>Mucoromycota</taxon>
        <taxon>Glomeromycotina</taxon>
        <taxon>Glomeromycetes</taxon>
        <taxon>Diversisporales</taxon>
        <taxon>Diversisporaceae</taxon>
        <taxon>Diversispora</taxon>
    </lineage>
</organism>
<feature type="compositionally biased region" description="Low complexity" evidence="5">
    <location>
        <begin position="120"/>
        <end position="133"/>
    </location>
</feature>
<dbReference type="EMBL" id="CAJVPK010001030">
    <property type="protein sequence ID" value="CAG8566594.1"/>
    <property type="molecule type" value="Genomic_DNA"/>
</dbReference>
<feature type="region of interest" description="Disordered" evidence="5">
    <location>
        <begin position="163"/>
        <end position="194"/>
    </location>
</feature>
<comment type="similarity">
    <text evidence="1">Belongs to the NOB1 family.</text>
</comment>
<dbReference type="GO" id="GO:0030688">
    <property type="term" value="C:preribosome, small subunit precursor"/>
    <property type="evidence" value="ECO:0007669"/>
    <property type="project" value="TreeGrafter"/>
</dbReference>
<keyword evidence="3" id="KW-0479">Metal-binding</keyword>
<proteinExistence type="inferred from homology"/>
<feature type="compositionally biased region" description="Basic and acidic residues" evidence="5">
    <location>
        <begin position="340"/>
        <end position="349"/>
    </location>
</feature>
<keyword evidence="4" id="KW-0378">Hydrolase</keyword>
<dbReference type="InterPro" id="IPR039907">
    <property type="entry name" value="NOB1"/>
</dbReference>
<feature type="domain" description="Ribonuclease PIN" evidence="6">
    <location>
        <begin position="15"/>
        <end position="92"/>
    </location>
</feature>
<dbReference type="GO" id="GO:0046872">
    <property type="term" value="F:metal ion binding"/>
    <property type="evidence" value="ECO:0007669"/>
    <property type="project" value="UniProtKB-KW"/>
</dbReference>
<feature type="compositionally biased region" description="Basic and acidic residues" evidence="5">
    <location>
        <begin position="134"/>
        <end position="143"/>
    </location>
</feature>
<protein>
    <submittedName>
        <fullName evidence="7">3769_t:CDS:1</fullName>
    </submittedName>
</protein>
<dbReference type="GO" id="GO:0016787">
    <property type="term" value="F:hydrolase activity"/>
    <property type="evidence" value="ECO:0007669"/>
    <property type="project" value="UniProtKB-KW"/>
</dbReference>
<feature type="region of interest" description="Disordered" evidence="5">
    <location>
        <begin position="321"/>
        <end position="349"/>
    </location>
</feature>
<dbReference type="GO" id="GO:0031981">
    <property type="term" value="C:nuclear lumen"/>
    <property type="evidence" value="ECO:0007669"/>
    <property type="project" value="UniProtKB-ARBA"/>
</dbReference>
<reference evidence="7" key="1">
    <citation type="submission" date="2021-06" db="EMBL/GenBank/DDBJ databases">
        <authorList>
            <person name="Kallberg Y."/>
            <person name="Tangrot J."/>
            <person name="Rosling A."/>
        </authorList>
    </citation>
    <scope>NUCLEOTIDE SEQUENCE</scope>
    <source>
        <strain evidence="7">AZ414A</strain>
    </source>
</reference>
<dbReference type="Gene3D" id="3.40.50.1010">
    <property type="entry name" value="5'-nuclease"/>
    <property type="match status" value="1"/>
</dbReference>